<evidence type="ECO:0000259" key="7">
    <source>
        <dbReference type="PROSITE" id="PS50011"/>
    </source>
</evidence>
<reference evidence="8 9" key="1">
    <citation type="journal article" date="2013" name="Curr. Biol.">
        <title>Shared signatures of parasitism and phylogenomics unite Cryptomycota and microsporidia.</title>
        <authorList>
            <person name="James T.Y."/>
            <person name="Pelin A."/>
            <person name="Bonen L."/>
            <person name="Ahrendt S."/>
            <person name="Sain D."/>
            <person name="Corradi N."/>
            <person name="Stajich J.E."/>
        </authorList>
    </citation>
    <scope>NUCLEOTIDE SEQUENCE [LARGE SCALE GENOMIC DNA]</scope>
    <source>
        <strain evidence="8 9">CSF55</strain>
    </source>
</reference>
<dbReference type="STRING" id="988480.A0A075AUC8"/>
<dbReference type="SMART" id="SM00220">
    <property type="entry name" value="S_TKc"/>
    <property type="match status" value="1"/>
</dbReference>
<dbReference type="Gene3D" id="1.10.510.10">
    <property type="entry name" value="Transferase(Phosphotransferase) domain 1"/>
    <property type="match status" value="1"/>
</dbReference>
<protein>
    <submittedName>
        <fullName evidence="8">Protein kinase, catalytic domain-containing protein</fullName>
    </submittedName>
</protein>
<evidence type="ECO:0000313" key="8">
    <source>
        <dbReference type="EMBL" id="EPZ32332.1"/>
    </source>
</evidence>
<dbReference type="PROSITE" id="PS00107">
    <property type="entry name" value="PROTEIN_KINASE_ATP"/>
    <property type="match status" value="1"/>
</dbReference>
<keyword evidence="5 6" id="KW-0067">ATP-binding</keyword>
<evidence type="ECO:0000256" key="1">
    <source>
        <dbReference type="ARBA" id="ARBA00022527"/>
    </source>
</evidence>
<dbReference type="OrthoDB" id="10261027at2759"/>
<name>A0A075AUC8_ROZAC</name>
<evidence type="ECO:0000256" key="2">
    <source>
        <dbReference type="ARBA" id="ARBA00022679"/>
    </source>
</evidence>
<evidence type="ECO:0000256" key="4">
    <source>
        <dbReference type="ARBA" id="ARBA00022777"/>
    </source>
</evidence>
<evidence type="ECO:0000256" key="6">
    <source>
        <dbReference type="PROSITE-ProRule" id="PRU10141"/>
    </source>
</evidence>
<evidence type="ECO:0000313" key="9">
    <source>
        <dbReference type="Proteomes" id="UP000030755"/>
    </source>
</evidence>
<dbReference type="GO" id="GO:0004674">
    <property type="term" value="F:protein serine/threonine kinase activity"/>
    <property type="evidence" value="ECO:0007669"/>
    <property type="project" value="UniProtKB-KW"/>
</dbReference>
<dbReference type="InterPro" id="IPR011009">
    <property type="entry name" value="Kinase-like_dom_sf"/>
</dbReference>
<organism evidence="8 9">
    <name type="scientific">Rozella allomycis (strain CSF55)</name>
    <dbReference type="NCBI Taxonomy" id="988480"/>
    <lineage>
        <taxon>Eukaryota</taxon>
        <taxon>Fungi</taxon>
        <taxon>Fungi incertae sedis</taxon>
        <taxon>Cryptomycota</taxon>
        <taxon>Cryptomycota incertae sedis</taxon>
        <taxon>Rozella</taxon>
    </lineage>
</organism>
<feature type="domain" description="Protein kinase" evidence="7">
    <location>
        <begin position="10"/>
        <end position="289"/>
    </location>
</feature>
<accession>A0A075AUC8</accession>
<keyword evidence="4 8" id="KW-0418">Kinase</keyword>
<feature type="binding site" evidence="6">
    <location>
        <position position="39"/>
    </location>
    <ligand>
        <name>ATP</name>
        <dbReference type="ChEBI" id="CHEBI:30616"/>
    </ligand>
</feature>
<dbReference type="EMBL" id="KE561161">
    <property type="protein sequence ID" value="EPZ32332.1"/>
    <property type="molecule type" value="Genomic_DNA"/>
</dbReference>
<evidence type="ECO:0000256" key="3">
    <source>
        <dbReference type="ARBA" id="ARBA00022741"/>
    </source>
</evidence>
<keyword evidence="3 6" id="KW-0547">Nucleotide-binding</keyword>
<keyword evidence="1" id="KW-0723">Serine/threonine-protein kinase</keyword>
<dbReference type="AlphaFoldDB" id="A0A075AUC8"/>
<keyword evidence="2" id="KW-0808">Transferase</keyword>
<sequence>MIPYCQHEEYEAIEKLGEGGFGSVYKVINVRTRRIYAMKTTTALNKENLDSISQSFYRDVRALHMMNDTFVTPNIYCFNNEGPRYYFIMDYIPGKSLKHVPNTLVNVRNALSKLAMSINELHQRGLIWLDVKMDNIIYYEGNIKIVDFGFSVTKDDGPSIIGGTVMYLSPEHLKYFRMDRKKLMPTSVFDESSDWFSYGVIFYILNGRLLNNGKRYYPYEVIDETSIEPLYTKDEDYIKVYRWIQTKPEGYDNDAWNLSRIFLFQDKRIRFGSKLVPYNIYDLLNHPYFKLRNKY</sequence>
<dbReference type="PROSITE" id="PS50011">
    <property type="entry name" value="PROTEIN_KINASE_DOM"/>
    <property type="match status" value="1"/>
</dbReference>
<keyword evidence="9" id="KW-1185">Reference proteome</keyword>
<dbReference type="GO" id="GO:0005524">
    <property type="term" value="F:ATP binding"/>
    <property type="evidence" value="ECO:0007669"/>
    <property type="project" value="UniProtKB-UniRule"/>
</dbReference>
<dbReference type="SUPFAM" id="SSF56112">
    <property type="entry name" value="Protein kinase-like (PK-like)"/>
    <property type="match status" value="1"/>
</dbReference>
<evidence type="ECO:0000256" key="5">
    <source>
        <dbReference type="ARBA" id="ARBA00022840"/>
    </source>
</evidence>
<dbReference type="HOGENOM" id="CLU_943833_0_0_1"/>
<proteinExistence type="predicted"/>
<gene>
    <name evidence="8" type="ORF">O9G_002173</name>
</gene>
<dbReference type="InterPro" id="IPR000719">
    <property type="entry name" value="Prot_kinase_dom"/>
</dbReference>
<dbReference type="PANTHER" id="PTHR24351">
    <property type="entry name" value="RIBOSOMAL PROTEIN S6 KINASE"/>
    <property type="match status" value="1"/>
</dbReference>
<dbReference type="InterPro" id="IPR017441">
    <property type="entry name" value="Protein_kinase_ATP_BS"/>
</dbReference>
<dbReference type="Proteomes" id="UP000030755">
    <property type="component" value="Unassembled WGS sequence"/>
</dbReference>
<dbReference type="Pfam" id="PF00069">
    <property type="entry name" value="Pkinase"/>
    <property type="match status" value="1"/>
</dbReference>